<evidence type="ECO:0000259" key="1">
    <source>
        <dbReference type="PROSITE" id="PS51118"/>
    </source>
</evidence>
<dbReference type="Pfam" id="PF01638">
    <property type="entry name" value="HxlR"/>
    <property type="match status" value="1"/>
</dbReference>
<proteinExistence type="predicted"/>
<dbReference type="PROSITE" id="PS51118">
    <property type="entry name" value="HTH_HXLR"/>
    <property type="match status" value="1"/>
</dbReference>
<sequence>MKVEYSLTDFGRTLVPLLYSIAQWGDYVVENHLKKNISKKNCRILKKRDGHGQKKINCLPDFCR</sequence>
<dbReference type="Gene3D" id="1.10.10.10">
    <property type="entry name" value="Winged helix-like DNA-binding domain superfamily/Winged helix DNA-binding domain"/>
    <property type="match status" value="1"/>
</dbReference>
<name>C0QFW1_DESAH</name>
<dbReference type="STRING" id="177437.HRM2_24350"/>
<dbReference type="InterPro" id="IPR002577">
    <property type="entry name" value="HTH_HxlR"/>
</dbReference>
<dbReference type="SUPFAM" id="SSF46785">
    <property type="entry name" value="Winged helix' DNA-binding domain"/>
    <property type="match status" value="1"/>
</dbReference>
<dbReference type="RefSeq" id="WP_015904294.1">
    <property type="nucleotide sequence ID" value="NC_012108.1"/>
</dbReference>
<gene>
    <name evidence="2" type="ordered locus">HRM2_24350</name>
</gene>
<evidence type="ECO:0000313" key="3">
    <source>
        <dbReference type="Proteomes" id="UP000000442"/>
    </source>
</evidence>
<dbReference type="HOGENOM" id="CLU_2860337_0_0_7"/>
<reference evidence="2 3" key="1">
    <citation type="journal article" date="2009" name="Environ. Microbiol.">
        <title>Genome sequence of Desulfobacterium autotrophicum HRM2, a marine sulfate reducer oxidizing organic carbon completely to carbon dioxide.</title>
        <authorList>
            <person name="Strittmatter A.W."/>
            <person name="Liesegang H."/>
            <person name="Rabus R."/>
            <person name="Decker I."/>
            <person name="Amann J."/>
            <person name="Andres S."/>
            <person name="Henne A."/>
            <person name="Fricke W.F."/>
            <person name="Martinez-Arias R."/>
            <person name="Bartels D."/>
            <person name="Goesmann A."/>
            <person name="Krause L."/>
            <person name="Puehler A."/>
            <person name="Klenk H.P."/>
            <person name="Richter M."/>
            <person name="Schuler M."/>
            <person name="Gloeckner F.O."/>
            <person name="Meyerdierks A."/>
            <person name="Gottschalk G."/>
            <person name="Amann R."/>
        </authorList>
    </citation>
    <scope>NUCLEOTIDE SEQUENCE [LARGE SCALE GENOMIC DNA]</scope>
    <source>
        <strain evidence="3">ATCC 43914 / DSM 3382 / HRM2</strain>
    </source>
</reference>
<dbReference type="EMBL" id="CP001087">
    <property type="protein sequence ID" value="ACN15529.1"/>
    <property type="molecule type" value="Genomic_DNA"/>
</dbReference>
<dbReference type="KEGG" id="dat:HRM2_24350"/>
<dbReference type="Proteomes" id="UP000000442">
    <property type="component" value="Chromosome"/>
</dbReference>
<organism evidence="2 3">
    <name type="scientific">Desulforapulum autotrophicum (strain ATCC 43914 / DSM 3382 / VKM B-1955 / HRM2)</name>
    <name type="common">Desulfobacterium autotrophicum</name>
    <dbReference type="NCBI Taxonomy" id="177437"/>
    <lineage>
        <taxon>Bacteria</taxon>
        <taxon>Pseudomonadati</taxon>
        <taxon>Thermodesulfobacteriota</taxon>
        <taxon>Desulfobacteria</taxon>
        <taxon>Desulfobacterales</taxon>
        <taxon>Desulfobacteraceae</taxon>
        <taxon>Desulforapulum</taxon>
    </lineage>
</organism>
<evidence type="ECO:0000313" key="2">
    <source>
        <dbReference type="EMBL" id="ACN15529.1"/>
    </source>
</evidence>
<dbReference type="InterPro" id="IPR036388">
    <property type="entry name" value="WH-like_DNA-bd_sf"/>
</dbReference>
<keyword evidence="3" id="KW-1185">Reference proteome</keyword>
<dbReference type="InterPro" id="IPR036390">
    <property type="entry name" value="WH_DNA-bd_sf"/>
</dbReference>
<accession>C0QFW1</accession>
<protein>
    <submittedName>
        <fullName evidence="2">Transcriptional regulator (MarR-family protein)</fullName>
    </submittedName>
</protein>
<dbReference type="AlphaFoldDB" id="C0QFW1"/>
<feature type="domain" description="HTH hxlR-type" evidence="1">
    <location>
        <begin position="1"/>
        <end position="33"/>
    </location>
</feature>